<dbReference type="InterPro" id="IPR050275">
    <property type="entry name" value="PGM_Phosphatase"/>
</dbReference>
<dbReference type="STRING" id="648782.SAMN04488554_2545"/>
<dbReference type="SMART" id="SM00855">
    <property type="entry name" value="PGAM"/>
    <property type="match status" value="1"/>
</dbReference>
<dbReference type="GO" id="GO:0005737">
    <property type="term" value="C:cytoplasm"/>
    <property type="evidence" value="ECO:0007669"/>
    <property type="project" value="TreeGrafter"/>
</dbReference>
<organism evidence="3 4">
    <name type="scientific">Ruania alba</name>
    <dbReference type="NCBI Taxonomy" id="648782"/>
    <lineage>
        <taxon>Bacteria</taxon>
        <taxon>Bacillati</taxon>
        <taxon>Actinomycetota</taxon>
        <taxon>Actinomycetes</taxon>
        <taxon>Micrococcales</taxon>
        <taxon>Ruaniaceae</taxon>
        <taxon>Ruania</taxon>
    </lineage>
</organism>
<gene>
    <name evidence="3" type="ORF">SAMN04488554_2545</name>
</gene>
<evidence type="ECO:0000313" key="3">
    <source>
        <dbReference type="EMBL" id="SEE70451.1"/>
    </source>
</evidence>
<proteinExistence type="predicted"/>
<dbReference type="Gene3D" id="3.40.50.1240">
    <property type="entry name" value="Phosphoglycerate mutase-like"/>
    <property type="match status" value="1"/>
</dbReference>
<evidence type="ECO:0000256" key="2">
    <source>
        <dbReference type="PIRSR" id="PIRSR613078-2"/>
    </source>
</evidence>
<feature type="active site" description="Proton donor/acceptor" evidence="1">
    <location>
        <position position="96"/>
    </location>
</feature>
<dbReference type="CDD" id="cd07067">
    <property type="entry name" value="HP_PGM_like"/>
    <property type="match status" value="1"/>
</dbReference>
<dbReference type="EMBL" id="FNTX01000002">
    <property type="protein sequence ID" value="SEE70451.1"/>
    <property type="molecule type" value="Genomic_DNA"/>
</dbReference>
<dbReference type="AlphaFoldDB" id="A0A1H5L2B6"/>
<dbReference type="InterPro" id="IPR029033">
    <property type="entry name" value="His_PPase_superfam"/>
</dbReference>
<keyword evidence="4" id="KW-1185">Reference proteome</keyword>
<sequence>MREGVSAALIVVMRELFVVTHPEATHHVEGRVGGWFDSHLTGRGQRHAHQVAEALDTRIDPGAALFTSDLRRTQQTADAIASRLGVTPRALFELREKSYGEGEGQPDPWFRERFVPPPARGERMSHDEGLVGAETKAEWVRRVYAGMDIVMADPAHQKVIVTHAGSATFVIAHWIGVPLSALDFVSFRLDPGSITHLREDDYFHNRTVIALNKIGHIVG</sequence>
<name>A0A1H5L2B6_9MICO</name>
<dbReference type="Pfam" id="PF00300">
    <property type="entry name" value="His_Phos_1"/>
    <property type="match status" value="1"/>
</dbReference>
<feature type="binding site" evidence="2">
    <location>
        <position position="72"/>
    </location>
    <ligand>
        <name>substrate</name>
    </ligand>
</feature>
<evidence type="ECO:0000313" key="4">
    <source>
        <dbReference type="Proteomes" id="UP000199220"/>
    </source>
</evidence>
<dbReference type="PANTHER" id="PTHR48100:SF1">
    <property type="entry name" value="HISTIDINE PHOSPHATASE FAMILY PROTEIN-RELATED"/>
    <property type="match status" value="1"/>
</dbReference>
<accession>A0A1H5L2B6</accession>
<feature type="binding site" evidence="2">
    <location>
        <begin position="96"/>
        <end position="99"/>
    </location>
    <ligand>
        <name>substrate</name>
    </ligand>
</feature>
<reference evidence="4" key="1">
    <citation type="submission" date="2016-10" db="EMBL/GenBank/DDBJ databases">
        <authorList>
            <person name="Varghese N."/>
            <person name="Submissions S."/>
        </authorList>
    </citation>
    <scope>NUCLEOTIDE SEQUENCE [LARGE SCALE GENOMIC DNA]</scope>
    <source>
        <strain evidence="4">DSM 21368</strain>
    </source>
</reference>
<dbReference type="InterPro" id="IPR013078">
    <property type="entry name" value="His_Pase_superF_clade-1"/>
</dbReference>
<feature type="active site" description="Tele-phosphohistidine intermediate" evidence="1">
    <location>
        <position position="21"/>
    </location>
</feature>
<dbReference type="Proteomes" id="UP000199220">
    <property type="component" value="Unassembled WGS sequence"/>
</dbReference>
<evidence type="ECO:0000256" key="1">
    <source>
        <dbReference type="PIRSR" id="PIRSR613078-1"/>
    </source>
</evidence>
<protein>
    <submittedName>
        <fullName evidence="3">Probable phosphoglycerate mutase</fullName>
    </submittedName>
</protein>
<dbReference type="GO" id="GO:0016791">
    <property type="term" value="F:phosphatase activity"/>
    <property type="evidence" value="ECO:0007669"/>
    <property type="project" value="TreeGrafter"/>
</dbReference>
<dbReference type="PANTHER" id="PTHR48100">
    <property type="entry name" value="BROAD-SPECIFICITY PHOSPHATASE YOR283W-RELATED"/>
    <property type="match status" value="1"/>
</dbReference>
<dbReference type="SUPFAM" id="SSF53254">
    <property type="entry name" value="Phosphoglycerate mutase-like"/>
    <property type="match status" value="1"/>
</dbReference>